<evidence type="ECO:0000313" key="1">
    <source>
        <dbReference type="EMBL" id="OGC42108.1"/>
    </source>
</evidence>
<sequence>MKIRFKQDRANLIKLLESPNIKKRLQVLDKLNGVKERETLRILIKLLEDESWIMRERAANKLAQYGNQVVPRLELLLKKGYWYTRAAACLALGEIASPNSFEAIIELLLQDDNPTVIKEACNALSKLLQKEAGECAIKIHEFTSDTGRTERFLAVIETNNPDLFLMIKELQRHE</sequence>
<dbReference type="SMART" id="SM00567">
    <property type="entry name" value="EZ_HEAT"/>
    <property type="match status" value="2"/>
</dbReference>
<evidence type="ECO:0008006" key="3">
    <source>
        <dbReference type="Google" id="ProtNLM"/>
    </source>
</evidence>
<dbReference type="InterPro" id="IPR016024">
    <property type="entry name" value="ARM-type_fold"/>
</dbReference>
<dbReference type="PANTHER" id="PTHR12697">
    <property type="entry name" value="PBS LYASE HEAT-LIKE PROTEIN"/>
    <property type="match status" value="1"/>
</dbReference>
<dbReference type="EMBL" id="MEUM01000082">
    <property type="protein sequence ID" value="OGC42108.1"/>
    <property type="molecule type" value="Genomic_DNA"/>
</dbReference>
<dbReference type="InterPro" id="IPR011989">
    <property type="entry name" value="ARM-like"/>
</dbReference>
<dbReference type="AlphaFoldDB" id="A0A1F4UAY2"/>
<dbReference type="SUPFAM" id="SSF48371">
    <property type="entry name" value="ARM repeat"/>
    <property type="match status" value="1"/>
</dbReference>
<dbReference type="GO" id="GO:0016491">
    <property type="term" value="F:oxidoreductase activity"/>
    <property type="evidence" value="ECO:0007669"/>
    <property type="project" value="TreeGrafter"/>
</dbReference>
<dbReference type="InterPro" id="IPR004155">
    <property type="entry name" value="PBS_lyase_HEAT"/>
</dbReference>
<accession>A0A1F4UAY2</accession>
<protein>
    <recommendedName>
        <fullName evidence="3">HEAT repeat domain-containing protein</fullName>
    </recommendedName>
</protein>
<evidence type="ECO:0000313" key="2">
    <source>
        <dbReference type="Proteomes" id="UP000177025"/>
    </source>
</evidence>
<dbReference type="PANTHER" id="PTHR12697:SF5">
    <property type="entry name" value="DEOXYHYPUSINE HYDROXYLASE"/>
    <property type="match status" value="1"/>
</dbReference>
<proteinExistence type="predicted"/>
<comment type="caution">
    <text evidence="1">The sequence shown here is derived from an EMBL/GenBank/DDBJ whole genome shotgun (WGS) entry which is preliminary data.</text>
</comment>
<dbReference type="Proteomes" id="UP000177025">
    <property type="component" value="Unassembled WGS sequence"/>
</dbReference>
<organism evidence="1 2">
    <name type="scientific">candidate division WOR-3 bacterium RBG_13_43_14</name>
    <dbReference type="NCBI Taxonomy" id="1802590"/>
    <lineage>
        <taxon>Bacteria</taxon>
        <taxon>Bacteria division WOR-3</taxon>
    </lineage>
</organism>
<name>A0A1F4UAY2_UNCW3</name>
<gene>
    <name evidence="1" type="ORF">A2Y85_03920</name>
</gene>
<reference evidence="1 2" key="1">
    <citation type="journal article" date="2016" name="Nat. Commun.">
        <title>Thousands of microbial genomes shed light on interconnected biogeochemical processes in an aquifer system.</title>
        <authorList>
            <person name="Anantharaman K."/>
            <person name="Brown C.T."/>
            <person name="Hug L.A."/>
            <person name="Sharon I."/>
            <person name="Castelle C.J."/>
            <person name="Probst A.J."/>
            <person name="Thomas B.C."/>
            <person name="Singh A."/>
            <person name="Wilkins M.J."/>
            <person name="Karaoz U."/>
            <person name="Brodie E.L."/>
            <person name="Williams K.H."/>
            <person name="Hubbard S.S."/>
            <person name="Banfield J.F."/>
        </authorList>
    </citation>
    <scope>NUCLEOTIDE SEQUENCE [LARGE SCALE GENOMIC DNA]</scope>
</reference>
<dbReference type="Pfam" id="PF13646">
    <property type="entry name" value="HEAT_2"/>
    <property type="match status" value="1"/>
</dbReference>
<dbReference type="Gene3D" id="1.25.10.10">
    <property type="entry name" value="Leucine-rich Repeat Variant"/>
    <property type="match status" value="1"/>
</dbReference>